<sequence>MGPAPQRAKRRASQGRPGAGQRKSAPRRGLLGLKVKEKWLQRMRGLLRNGERFKPKRVEVRVFHPGAKKFLPRDARFKPGNRFFLLCNGAVWGSALLSRVQEYATVKEFDADAARHHVTPITAPGNGDTSYRRIKGLLRQRGRLFGWQLAAFRWHAPGRRPKARGLQGQLHISEDLCGEHCMSSGAQMIYVFEKAPGRRRVVRVPDFSGQEKGQVWFNGGTLPAALEPCQ</sequence>
<keyword evidence="3" id="KW-1185">Reference proteome</keyword>
<feature type="region of interest" description="Disordered" evidence="1">
    <location>
        <begin position="1"/>
        <end position="28"/>
    </location>
</feature>
<proteinExistence type="predicted"/>
<gene>
    <name evidence="2" type="ORF">PCOR1329_LOCUS44350</name>
</gene>
<name>A0ABN9U2K0_9DINO</name>
<evidence type="ECO:0000313" key="3">
    <source>
        <dbReference type="Proteomes" id="UP001189429"/>
    </source>
</evidence>
<accession>A0ABN9U2K0</accession>
<comment type="caution">
    <text evidence="2">The sequence shown here is derived from an EMBL/GenBank/DDBJ whole genome shotgun (WGS) entry which is preliminary data.</text>
</comment>
<protein>
    <submittedName>
        <fullName evidence="2">Uncharacterized protein</fullName>
    </submittedName>
</protein>
<dbReference type="Proteomes" id="UP001189429">
    <property type="component" value="Unassembled WGS sequence"/>
</dbReference>
<evidence type="ECO:0000313" key="2">
    <source>
        <dbReference type="EMBL" id="CAK0852620.1"/>
    </source>
</evidence>
<dbReference type="EMBL" id="CAUYUJ010015327">
    <property type="protein sequence ID" value="CAK0852620.1"/>
    <property type="molecule type" value="Genomic_DNA"/>
</dbReference>
<evidence type="ECO:0000256" key="1">
    <source>
        <dbReference type="SAM" id="MobiDB-lite"/>
    </source>
</evidence>
<organism evidence="2 3">
    <name type="scientific">Prorocentrum cordatum</name>
    <dbReference type="NCBI Taxonomy" id="2364126"/>
    <lineage>
        <taxon>Eukaryota</taxon>
        <taxon>Sar</taxon>
        <taxon>Alveolata</taxon>
        <taxon>Dinophyceae</taxon>
        <taxon>Prorocentrales</taxon>
        <taxon>Prorocentraceae</taxon>
        <taxon>Prorocentrum</taxon>
    </lineage>
</organism>
<reference evidence="2" key="1">
    <citation type="submission" date="2023-10" db="EMBL/GenBank/DDBJ databases">
        <authorList>
            <person name="Chen Y."/>
            <person name="Shah S."/>
            <person name="Dougan E. K."/>
            <person name="Thang M."/>
            <person name="Chan C."/>
        </authorList>
    </citation>
    <scope>NUCLEOTIDE SEQUENCE [LARGE SCALE GENOMIC DNA]</scope>
</reference>